<protein>
    <submittedName>
        <fullName evidence="3">Response regulator</fullName>
    </submittedName>
</protein>
<dbReference type="RefSeq" id="WP_305009016.1">
    <property type="nucleotide sequence ID" value="NZ_JAUQSY010000022.1"/>
</dbReference>
<name>A0ABT9BH52_9BACT</name>
<feature type="domain" description="Response regulatory" evidence="2">
    <location>
        <begin position="8"/>
        <end position="124"/>
    </location>
</feature>
<dbReference type="InterPro" id="IPR011006">
    <property type="entry name" value="CheY-like_superfamily"/>
</dbReference>
<dbReference type="SMART" id="SM00448">
    <property type="entry name" value="REC"/>
    <property type="match status" value="1"/>
</dbReference>
<evidence type="ECO:0000313" key="4">
    <source>
        <dbReference type="Proteomes" id="UP001176429"/>
    </source>
</evidence>
<evidence type="ECO:0000313" key="3">
    <source>
        <dbReference type="EMBL" id="MDO7877576.1"/>
    </source>
</evidence>
<dbReference type="PROSITE" id="PS50110">
    <property type="entry name" value="RESPONSE_REGULATORY"/>
    <property type="match status" value="1"/>
</dbReference>
<evidence type="ECO:0000256" key="1">
    <source>
        <dbReference type="PROSITE-ProRule" id="PRU00169"/>
    </source>
</evidence>
<dbReference type="Proteomes" id="UP001176429">
    <property type="component" value="Unassembled WGS sequence"/>
</dbReference>
<keyword evidence="4" id="KW-1185">Reference proteome</keyword>
<organism evidence="3 4">
    <name type="scientific">Hymenobacter aranciens</name>
    <dbReference type="NCBI Taxonomy" id="3063996"/>
    <lineage>
        <taxon>Bacteria</taxon>
        <taxon>Pseudomonadati</taxon>
        <taxon>Bacteroidota</taxon>
        <taxon>Cytophagia</taxon>
        <taxon>Cytophagales</taxon>
        <taxon>Hymenobacteraceae</taxon>
        <taxon>Hymenobacter</taxon>
    </lineage>
</organism>
<accession>A0ABT9BH52</accession>
<evidence type="ECO:0000259" key="2">
    <source>
        <dbReference type="PROSITE" id="PS50110"/>
    </source>
</evidence>
<sequence>MKTPTPLVVLLVENDPLWGILLTELLQQLGATVLGPAATAAQARALCAAGPPPALAVLDIGLDGPENGLQLGRWLQQHRAMPLLYFTSEERAAISDEVWATDPLAFIPKSSPAEELRQRLSHALDQARHPDRLKVRR</sequence>
<gene>
    <name evidence="3" type="ORF">Q5H93_22750</name>
</gene>
<dbReference type="Pfam" id="PF00072">
    <property type="entry name" value="Response_reg"/>
    <property type="match status" value="1"/>
</dbReference>
<comment type="caution">
    <text evidence="3">The sequence shown here is derived from an EMBL/GenBank/DDBJ whole genome shotgun (WGS) entry which is preliminary data.</text>
</comment>
<reference evidence="3" key="1">
    <citation type="submission" date="2023-07" db="EMBL/GenBank/DDBJ databases">
        <authorList>
            <person name="Kim M.K."/>
        </authorList>
    </citation>
    <scope>NUCLEOTIDE SEQUENCE</scope>
    <source>
        <strain evidence="3">ASUV-10-1</strain>
    </source>
</reference>
<dbReference type="EMBL" id="JAUQSY010000022">
    <property type="protein sequence ID" value="MDO7877576.1"/>
    <property type="molecule type" value="Genomic_DNA"/>
</dbReference>
<dbReference type="Gene3D" id="3.40.50.2300">
    <property type="match status" value="1"/>
</dbReference>
<dbReference type="InterPro" id="IPR001789">
    <property type="entry name" value="Sig_transdc_resp-reg_receiver"/>
</dbReference>
<feature type="modified residue" description="4-aspartylphosphate" evidence="1">
    <location>
        <position position="59"/>
    </location>
</feature>
<dbReference type="SUPFAM" id="SSF52172">
    <property type="entry name" value="CheY-like"/>
    <property type="match status" value="1"/>
</dbReference>
<proteinExistence type="predicted"/>
<keyword evidence="1" id="KW-0597">Phosphoprotein</keyword>